<evidence type="ECO:0000256" key="7">
    <source>
        <dbReference type="SAM" id="Phobius"/>
    </source>
</evidence>
<keyword evidence="3" id="KW-1003">Cell membrane</keyword>
<evidence type="ECO:0000256" key="6">
    <source>
        <dbReference type="ARBA" id="ARBA00023136"/>
    </source>
</evidence>
<dbReference type="Proteomes" id="UP000262379">
    <property type="component" value="Unassembled WGS sequence"/>
</dbReference>
<feature type="transmembrane region" description="Helical" evidence="7">
    <location>
        <begin position="63"/>
        <end position="86"/>
    </location>
</feature>
<dbReference type="InterPro" id="IPR032808">
    <property type="entry name" value="DoxX"/>
</dbReference>
<dbReference type="GO" id="GO:0005886">
    <property type="term" value="C:plasma membrane"/>
    <property type="evidence" value="ECO:0007669"/>
    <property type="project" value="UniProtKB-SubCell"/>
</dbReference>
<evidence type="ECO:0000313" key="8">
    <source>
        <dbReference type="EMBL" id="RFC67030.1"/>
    </source>
</evidence>
<evidence type="ECO:0000313" key="9">
    <source>
        <dbReference type="Proteomes" id="UP000262379"/>
    </source>
</evidence>
<comment type="caution">
    <text evidence="8">The sequence shown here is derived from an EMBL/GenBank/DDBJ whole genome shotgun (WGS) entry which is preliminary data.</text>
</comment>
<proteinExistence type="inferred from homology"/>
<comment type="subcellular location">
    <subcellularLocation>
        <location evidence="1">Cell membrane</location>
        <topology evidence="1">Multi-pass membrane protein</topology>
    </subcellularLocation>
</comment>
<keyword evidence="9" id="KW-1185">Reference proteome</keyword>
<dbReference type="EMBL" id="QURN01000010">
    <property type="protein sequence ID" value="RFC67030.1"/>
    <property type="molecule type" value="Genomic_DNA"/>
</dbReference>
<comment type="similarity">
    <text evidence="2">Belongs to the DoxX family.</text>
</comment>
<dbReference type="InterPro" id="IPR051907">
    <property type="entry name" value="DoxX-like_oxidoreductase"/>
</dbReference>
<reference evidence="9" key="1">
    <citation type="submission" date="2018-08" db="EMBL/GenBank/DDBJ databases">
        <authorList>
            <person name="Im W.T."/>
        </authorList>
    </citation>
    <scope>NUCLEOTIDE SEQUENCE [LARGE SCALE GENOMIC DNA]</scope>
    <source>
        <strain evidence="9">LA-28</strain>
    </source>
</reference>
<feature type="transmembrane region" description="Helical" evidence="7">
    <location>
        <begin position="98"/>
        <end position="120"/>
    </location>
</feature>
<dbReference type="AlphaFoldDB" id="A0A371XCS9"/>
<dbReference type="PANTHER" id="PTHR33452">
    <property type="entry name" value="OXIDOREDUCTASE CATD-RELATED"/>
    <property type="match status" value="1"/>
</dbReference>
<dbReference type="PANTHER" id="PTHR33452:SF1">
    <property type="entry name" value="INNER MEMBRANE PROTEIN YPHA-RELATED"/>
    <property type="match status" value="1"/>
</dbReference>
<dbReference type="Pfam" id="PF07681">
    <property type="entry name" value="DoxX"/>
    <property type="match status" value="1"/>
</dbReference>
<evidence type="ECO:0000256" key="5">
    <source>
        <dbReference type="ARBA" id="ARBA00022989"/>
    </source>
</evidence>
<evidence type="ECO:0000256" key="4">
    <source>
        <dbReference type="ARBA" id="ARBA00022692"/>
    </source>
</evidence>
<protein>
    <submittedName>
        <fullName evidence="8">DoxX family protein</fullName>
    </submittedName>
</protein>
<sequence>MSDEFILLARAIMGAPFVIWGAMKLRGGDAALVPVLSALGMPDAKALAYLVGLCEFVGGVCVILGYPLATVCILLGLWCVVTALVAHRNDVNQMLAHITMCGGFFALAALGPGSIALFGGQPSGIWALLP</sequence>
<name>A0A371XCS9_9HYPH</name>
<dbReference type="RefSeq" id="WP_116624612.1">
    <property type="nucleotide sequence ID" value="NZ_QURN01000010.1"/>
</dbReference>
<organism evidence="8 9">
    <name type="scientific">Mesorhizobium denitrificans</name>
    <dbReference type="NCBI Taxonomy" id="2294114"/>
    <lineage>
        <taxon>Bacteria</taxon>
        <taxon>Pseudomonadati</taxon>
        <taxon>Pseudomonadota</taxon>
        <taxon>Alphaproteobacteria</taxon>
        <taxon>Hyphomicrobiales</taxon>
        <taxon>Phyllobacteriaceae</taxon>
        <taxon>Mesorhizobium</taxon>
    </lineage>
</organism>
<evidence type="ECO:0000256" key="3">
    <source>
        <dbReference type="ARBA" id="ARBA00022475"/>
    </source>
</evidence>
<keyword evidence="6 7" id="KW-0472">Membrane</keyword>
<evidence type="ECO:0000256" key="2">
    <source>
        <dbReference type="ARBA" id="ARBA00006679"/>
    </source>
</evidence>
<gene>
    <name evidence="8" type="ORF">DY251_14250</name>
</gene>
<evidence type="ECO:0000256" key="1">
    <source>
        <dbReference type="ARBA" id="ARBA00004651"/>
    </source>
</evidence>
<feature type="transmembrane region" description="Helical" evidence="7">
    <location>
        <begin position="6"/>
        <end position="23"/>
    </location>
</feature>
<accession>A0A371XCS9</accession>
<keyword evidence="5 7" id="KW-1133">Transmembrane helix</keyword>
<keyword evidence="4 7" id="KW-0812">Transmembrane</keyword>